<sequence>MAYASLLSLTQTLQHILDPDDHSLVLHQTGRQIARYLHDKFSFLLSFLEDSSHKNSETITRLEERNRDAAYEAEVIIESCILNQILSVSGSHEDRTESHMSNQIISEWEQKHEGLLMLIEELIHSVSDEVMKMKDRNNLKDLPPKKFYPAGSSQDGFIDKSTMVGFDKYVKEIKELLMKPSSKREIISIVGMGGIGKTTLARNIYDGLGYFQILRHSCLDNGFSRISFARNDHGHSKFHKAHHS</sequence>
<organism evidence="2 3">
    <name type="scientific">Abeliophyllum distichum</name>
    <dbReference type="NCBI Taxonomy" id="126358"/>
    <lineage>
        <taxon>Eukaryota</taxon>
        <taxon>Viridiplantae</taxon>
        <taxon>Streptophyta</taxon>
        <taxon>Embryophyta</taxon>
        <taxon>Tracheophyta</taxon>
        <taxon>Spermatophyta</taxon>
        <taxon>Magnoliopsida</taxon>
        <taxon>eudicotyledons</taxon>
        <taxon>Gunneridae</taxon>
        <taxon>Pentapetalae</taxon>
        <taxon>asterids</taxon>
        <taxon>lamiids</taxon>
        <taxon>Lamiales</taxon>
        <taxon>Oleaceae</taxon>
        <taxon>Forsythieae</taxon>
        <taxon>Abeliophyllum</taxon>
    </lineage>
</organism>
<dbReference type="EMBL" id="JBFOLK010000008">
    <property type="protein sequence ID" value="KAL2492381.1"/>
    <property type="molecule type" value="Genomic_DNA"/>
</dbReference>
<dbReference type="InterPro" id="IPR002182">
    <property type="entry name" value="NB-ARC"/>
</dbReference>
<dbReference type="PANTHER" id="PTHR19338:SF73">
    <property type="entry name" value="DISEASE RESISTANCE PROTEIN RGA2-LIKE"/>
    <property type="match status" value="1"/>
</dbReference>
<accession>A0ABD1RVD2</accession>
<dbReference type="SUPFAM" id="SSF52540">
    <property type="entry name" value="P-loop containing nucleoside triphosphate hydrolases"/>
    <property type="match status" value="1"/>
</dbReference>
<name>A0ABD1RVD2_9LAMI</name>
<dbReference type="Pfam" id="PF00931">
    <property type="entry name" value="NB-ARC"/>
    <property type="match status" value="1"/>
</dbReference>
<evidence type="ECO:0000313" key="2">
    <source>
        <dbReference type="EMBL" id="KAL2492381.1"/>
    </source>
</evidence>
<reference evidence="3" key="1">
    <citation type="submission" date="2024-07" db="EMBL/GenBank/DDBJ databases">
        <title>Two chromosome-level genome assemblies of Korean endemic species Abeliophyllum distichum and Forsythia ovata (Oleaceae).</title>
        <authorList>
            <person name="Jang H."/>
        </authorList>
    </citation>
    <scope>NUCLEOTIDE SEQUENCE [LARGE SCALE GENOMIC DNA]</scope>
</reference>
<gene>
    <name evidence="2" type="ORF">Adt_28009</name>
</gene>
<evidence type="ECO:0000313" key="3">
    <source>
        <dbReference type="Proteomes" id="UP001604336"/>
    </source>
</evidence>
<keyword evidence="3" id="KW-1185">Reference proteome</keyword>
<dbReference type="Gene3D" id="1.20.5.4130">
    <property type="match status" value="1"/>
</dbReference>
<dbReference type="PANTHER" id="PTHR19338">
    <property type="entry name" value="TRANSLOCASE OF INNER MITOCHONDRIAL MEMBRANE 13 HOMOLOG"/>
    <property type="match status" value="1"/>
</dbReference>
<evidence type="ECO:0000259" key="1">
    <source>
        <dbReference type="Pfam" id="PF00931"/>
    </source>
</evidence>
<dbReference type="InterPro" id="IPR027417">
    <property type="entry name" value="P-loop_NTPase"/>
</dbReference>
<comment type="caution">
    <text evidence="2">The sequence shown here is derived from an EMBL/GenBank/DDBJ whole genome shotgun (WGS) entry which is preliminary data.</text>
</comment>
<dbReference type="AlphaFoldDB" id="A0ABD1RVD2"/>
<feature type="domain" description="NB-ARC" evidence="1">
    <location>
        <begin position="167"/>
        <end position="206"/>
    </location>
</feature>
<proteinExistence type="predicted"/>
<dbReference type="Gene3D" id="3.40.50.300">
    <property type="entry name" value="P-loop containing nucleotide triphosphate hydrolases"/>
    <property type="match status" value="1"/>
</dbReference>
<protein>
    <submittedName>
        <fullName evidence="2">NBS-LRR class resistance protein Fy8-Ry8</fullName>
    </submittedName>
</protein>
<dbReference type="Proteomes" id="UP001604336">
    <property type="component" value="Unassembled WGS sequence"/>
</dbReference>